<evidence type="ECO:0000313" key="1">
    <source>
        <dbReference type="EMBL" id="GIJ67674.1"/>
    </source>
</evidence>
<dbReference type="RefSeq" id="WP_203927629.1">
    <property type="nucleotide sequence ID" value="NZ_BOPH01000029.1"/>
</dbReference>
<accession>A0A8J4EAL8</accession>
<keyword evidence="2" id="KW-1185">Reference proteome</keyword>
<dbReference type="AlphaFoldDB" id="A0A8J4EAL8"/>
<name>A0A8J4EAL8_9ACTN</name>
<gene>
    <name evidence="1" type="ORF">Voc01_025910</name>
</gene>
<dbReference type="EMBL" id="BOPH01000029">
    <property type="protein sequence ID" value="GIJ67674.1"/>
    <property type="molecule type" value="Genomic_DNA"/>
</dbReference>
<protein>
    <submittedName>
        <fullName evidence="1">Uncharacterized protein</fullName>
    </submittedName>
</protein>
<reference evidence="1" key="1">
    <citation type="submission" date="2021-01" db="EMBL/GenBank/DDBJ databases">
        <title>Whole genome shotgun sequence of Virgisporangium ochraceum NBRC 16418.</title>
        <authorList>
            <person name="Komaki H."/>
            <person name="Tamura T."/>
        </authorList>
    </citation>
    <scope>NUCLEOTIDE SEQUENCE</scope>
    <source>
        <strain evidence="1">NBRC 16418</strain>
    </source>
</reference>
<comment type="caution">
    <text evidence="1">The sequence shown here is derived from an EMBL/GenBank/DDBJ whole genome shotgun (WGS) entry which is preliminary data.</text>
</comment>
<sequence>MIVLIAGAAVTMRPPGSVAAVRTLASGEFLALADAPTVHAAVMIAARATADACDLRRYDPASRSPRLDRLGVARDLPLVGTHGHVTDHRGR</sequence>
<organism evidence="1 2">
    <name type="scientific">Virgisporangium ochraceum</name>
    <dbReference type="NCBI Taxonomy" id="65505"/>
    <lineage>
        <taxon>Bacteria</taxon>
        <taxon>Bacillati</taxon>
        <taxon>Actinomycetota</taxon>
        <taxon>Actinomycetes</taxon>
        <taxon>Micromonosporales</taxon>
        <taxon>Micromonosporaceae</taxon>
        <taxon>Virgisporangium</taxon>
    </lineage>
</organism>
<dbReference type="Proteomes" id="UP000635606">
    <property type="component" value="Unassembled WGS sequence"/>
</dbReference>
<proteinExistence type="predicted"/>
<evidence type="ECO:0000313" key="2">
    <source>
        <dbReference type="Proteomes" id="UP000635606"/>
    </source>
</evidence>